<proteinExistence type="predicted"/>
<dbReference type="Pfam" id="PF20064">
    <property type="entry name" value="DUF6463"/>
    <property type="match status" value="1"/>
</dbReference>
<name>A0ABU6AT80_9NOCA</name>
<keyword evidence="1" id="KW-0812">Transmembrane</keyword>
<reference evidence="2 3" key="1">
    <citation type="submission" date="2023-12" db="EMBL/GenBank/DDBJ databases">
        <title>novel species in genus Nocarida.</title>
        <authorList>
            <person name="Li Z."/>
        </authorList>
    </citation>
    <scope>NUCLEOTIDE SEQUENCE [LARGE SCALE GENOMIC DNA]</scope>
    <source>
        <strain evidence="2 3">CDC186</strain>
    </source>
</reference>
<dbReference type="Proteomes" id="UP001348098">
    <property type="component" value="Unassembled WGS sequence"/>
</dbReference>
<keyword evidence="3" id="KW-1185">Reference proteome</keyword>
<dbReference type="RefSeq" id="WP_323124199.1">
    <property type="nucleotide sequence ID" value="NZ_JAYESH010000005.1"/>
</dbReference>
<feature type="transmembrane region" description="Helical" evidence="1">
    <location>
        <begin position="12"/>
        <end position="32"/>
    </location>
</feature>
<feature type="transmembrane region" description="Helical" evidence="1">
    <location>
        <begin position="64"/>
        <end position="83"/>
    </location>
</feature>
<evidence type="ECO:0000313" key="2">
    <source>
        <dbReference type="EMBL" id="MEB3510691.1"/>
    </source>
</evidence>
<sequence>MDSKTRVPLTGGLLAFIGSAHTALGGVIWATGREQTELAFWFTAFGVAAVGFGIAVIETERTRGYVPVPILSAIGVLTAFGLVFEPVSGFLTVLVPLAIGVRGWIRHRRIAAVPA</sequence>
<gene>
    <name evidence="2" type="ORF">U3653_11735</name>
</gene>
<comment type="caution">
    <text evidence="2">The sequence shown here is derived from an EMBL/GenBank/DDBJ whole genome shotgun (WGS) entry which is preliminary data.</text>
</comment>
<keyword evidence="1" id="KW-0472">Membrane</keyword>
<feature type="transmembrane region" description="Helical" evidence="1">
    <location>
        <begin position="89"/>
        <end position="105"/>
    </location>
</feature>
<organism evidence="2 3">
    <name type="scientific">Nocardia implantans</name>
    <dbReference type="NCBI Taxonomy" id="3108168"/>
    <lineage>
        <taxon>Bacteria</taxon>
        <taxon>Bacillati</taxon>
        <taxon>Actinomycetota</taxon>
        <taxon>Actinomycetes</taxon>
        <taxon>Mycobacteriales</taxon>
        <taxon>Nocardiaceae</taxon>
        <taxon>Nocardia</taxon>
    </lineage>
</organism>
<keyword evidence="1" id="KW-1133">Transmembrane helix</keyword>
<accession>A0ABU6AT80</accession>
<evidence type="ECO:0000313" key="3">
    <source>
        <dbReference type="Proteomes" id="UP001348098"/>
    </source>
</evidence>
<dbReference type="EMBL" id="JAYKYQ010000004">
    <property type="protein sequence ID" value="MEB3510691.1"/>
    <property type="molecule type" value="Genomic_DNA"/>
</dbReference>
<dbReference type="InterPro" id="IPR045590">
    <property type="entry name" value="DUF6463"/>
</dbReference>
<evidence type="ECO:0000256" key="1">
    <source>
        <dbReference type="SAM" id="Phobius"/>
    </source>
</evidence>
<protein>
    <submittedName>
        <fullName evidence="2">DUF6463 family protein</fullName>
    </submittedName>
</protein>
<feature type="transmembrane region" description="Helical" evidence="1">
    <location>
        <begin position="38"/>
        <end position="57"/>
    </location>
</feature>